<organism evidence="2 3">
    <name type="scientific">miscellaneous Crenarchaeota group-1 archaeon SG8-32-1</name>
    <dbReference type="NCBI Taxonomy" id="1685124"/>
    <lineage>
        <taxon>Archaea</taxon>
        <taxon>Candidatus Bathyarchaeota</taxon>
        <taxon>MCG-1</taxon>
    </lineage>
</organism>
<gene>
    <name evidence="2" type="ORF">AC477_02790</name>
</gene>
<reference evidence="2 3" key="1">
    <citation type="submission" date="2015-06" db="EMBL/GenBank/DDBJ databases">
        <title>New insights into the roles of widespread benthic archaea in carbon and nitrogen cycling.</title>
        <authorList>
            <person name="Lazar C.S."/>
            <person name="Baker B.J."/>
            <person name="Seitz K.W."/>
            <person name="Hyde A.S."/>
            <person name="Dick G.J."/>
            <person name="Hinrichs K.-U."/>
            <person name="Teske A.P."/>
        </authorList>
    </citation>
    <scope>NUCLEOTIDE SEQUENCE [LARGE SCALE GENOMIC DNA]</scope>
    <source>
        <strain evidence="2">SG8-32-1</strain>
    </source>
</reference>
<accession>A0A0M0BWL9</accession>
<evidence type="ECO:0000256" key="1">
    <source>
        <dbReference type="SAM" id="Coils"/>
    </source>
</evidence>
<evidence type="ECO:0000313" key="3">
    <source>
        <dbReference type="Proteomes" id="UP000037237"/>
    </source>
</evidence>
<dbReference type="AlphaFoldDB" id="A0A0M0BWL9"/>
<proteinExistence type="predicted"/>
<feature type="coiled-coil region" evidence="1">
    <location>
        <begin position="14"/>
        <end position="72"/>
    </location>
</feature>
<keyword evidence="1" id="KW-0175">Coiled coil</keyword>
<sequence>MERKPSNNDALEAVDFIINVLKEHEKDLDRLINQLGTITESLGETGEITIKIEKIEDRITNLQDEIANLIKHLNAPREVPSYTRGAAVTVKCRQWEDFKNIAKGAETVSFIFKDTEKTFEADAVINGKIVSYTGEFPKDTQLLKLWLSKELTVNEKDVFEGVLSIT</sequence>
<protein>
    <submittedName>
        <fullName evidence="2">Uncharacterized protein</fullName>
    </submittedName>
</protein>
<evidence type="ECO:0000313" key="2">
    <source>
        <dbReference type="EMBL" id="KON32566.1"/>
    </source>
</evidence>
<dbReference type="Proteomes" id="UP000037237">
    <property type="component" value="Unassembled WGS sequence"/>
</dbReference>
<comment type="caution">
    <text evidence="2">The sequence shown here is derived from an EMBL/GenBank/DDBJ whole genome shotgun (WGS) entry which is preliminary data.</text>
</comment>
<name>A0A0M0BWL9_9ARCH</name>
<dbReference type="EMBL" id="LFWU01000062">
    <property type="protein sequence ID" value="KON32566.1"/>
    <property type="molecule type" value="Genomic_DNA"/>
</dbReference>